<name>A0ABV9M8W8_9BACL</name>
<accession>A0ABV9M8W8</accession>
<organism evidence="1 2">
    <name type="scientific">Planococcus dechangensis</name>
    <dbReference type="NCBI Taxonomy" id="1176255"/>
    <lineage>
        <taxon>Bacteria</taxon>
        <taxon>Bacillati</taxon>
        <taxon>Bacillota</taxon>
        <taxon>Bacilli</taxon>
        <taxon>Bacillales</taxon>
        <taxon>Caryophanaceae</taxon>
        <taxon>Planococcus</taxon>
    </lineage>
</organism>
<evidence type="ECO:0000313" key="1">
    <source>
        <dbReference type="EMBL" id="MFC4712297.1"/>
    </source>
</evidence>
<evidence type="ECO:0000313" key="2">
    <source>
        <dbReference type="Proteomes" id="UP001595932"/>
    </source>
</evidence>
<reference evidence="2" key="1">
    <citation type="journal article" date="2019" name="Int. J. Syst. Evol. Microbiol.">
        <title>The Global Catalogue of Microorganisms (GCM) 10K type strain sequencing project: providing services to taxonomists for standard genome sequencing and annotation.</title>
        <authorList>
            <consortium name="The Broad Institute Genomics Platform"/>
            <consortium name="The Broad Institute Genome Sequencing Center for Infectious Disease"/>
            <person name="Wu L."/>
            <person name="Ma J."/>
        </authorList>
    </citation>
    <scope>NUCLEOTIDE SEQUENCE [LARGE SCALE GENOMIC DNA]</scope>
    <source>
        <strain evidence="2">CGMCC 1.12151</strain>
    </source>
</reference>
<gene>
    <name evidence="1" type="ORF">ACFO5U_05495</name>
</gene>
<protein>
    <submittedName>
        <fullName evidence="1">Uncharacterized protein</fullName>
    </submittedName>
</protein>
<dbReference type="RefSeq" id="WP_377277399.1">
    <property type="nucleotide sequence ID" value="NZ_JBHSGL010000005.1"/>
</dbReference>
<dbReference type="EMBL" id="JBHSGL010000005">
    <property type="protein sequence ID" value="MFC4712297.1"/>
    <property type="molecule type" value="Genomic_DNA"/>
</dbReference>
<dbReference type="Proteomes" id="UP001595932">
    <property type="component" value="Unassembled WGS sequence"/>
</dbReference>
<sequence length="66" mass="7607">MMTDQQMVIKLQQAFDSGVDLSSPKAFVTYLLGRGEKDAVLWFYKPNSVEFDFDRYKKLVAQLIGQ</sequence>
<comment type="caution">
    <text evidence="1">The sequence shown here is derived from an EMBL/GenBank/DDBJ whole genome shotgun (WGS) entry which is preliminary data.</text>
</comment>
<proteinExistence type="predicted"/>
<keyword evidence="2" id="KW-1185">Reference proteome</keyword>